<proteinExistence type="predicted"/>
<name>A0A1G7AEC8_9PROT</name>
<feature type="signal peptide" evidence="1">
    <location>
        <begin position="1"/>
        <end position="36"/>
    </location>
</feature>
<reference evidence="2 3" key="1">
    <citation type="submission" date="2016-10" db="EMBL/GenBank/DDBJ databases">
        <authorList>
            <person name="de Groot N.N."/>
        </authorList>
    </citation>
    <scope>NUCLEOTIDE SEQUENCE [LARGE SCALE GENOMIC DNA]</scope>
    <source>
        <strain evidence="2 3">CGMCC 1.9109</strain>
    </source>
</reference>
<organism evidence="2 3">
    <name type="scientific">Kordiimonas lacus</name>
    <dbReference type="NCBI Taxonomy" id="637679"/>
    <lineage>
        <taxon>Bacteria</taxon>
        <taxon>Pseudomonadati</taxon>
        <taxon>Pseudomonadota</taxon>
        <taxon>Alphaproteobacteria</taxon>
        <taxon>Kordiimonadales</taxon>
        <taxon>Kordiimonadaceae</taxon>
        <taxon>Kordiimonas</taxon>
    </lineage>
</organism>
<feature type="chain" id="PRO_5010175875" description="Extracellular solute-binding protein, family 3" evidence="1">
    <location>
        <begin position="37"/>
        <end position="234"/>
    </location>
</feature>
<keyword evidence="3" id="KW-1185">Reference proteome</keyword>
<evidence type="ECO:0000313" key="3">
    <source>
        <dbReference type="Proteomes" id="UP000183685"/>
    </source>
</evidence>
<gene>
    <name evidence="2" type="ORF">SAMN04488071_2173</name>
</gene>
<keyword evidence="1" id="KW-0732">Signal</keyword>
<dbReference type="EMBL" id="FNAK01000004">
    <property type="protein sequence ID" value="SDE12375.1"/>
    <property type="molecule type" value="Genomic_DNA"/>
</dbReference>
<dbReference type="Proteomes" id="UP000183685">
    <property type="component" value="Unassembled WGS sequence"/>
</dbReference>
<sequence>MPACSVKCAHEGNGMDMTRSLVAALLLFVSAPQVSAADDITIYWPSPYFNRPDDSTRLAVKLIRQRFDALSVGYYLESLPVRRAVTQYRSDPTGCSVGVTGRAQEGEVASAPMMLFKFWYYVLQGSPLTAPGDVQSAVTISGAELFSSFQDDDRVNWTLAPNYDSVVGMLRSKRVEAATLLEATLPDIEGAEAFRKLEGSPAFAIHMSMVCKDTPRNRDFIEKVDKNWGEPVAF</sequence>
<protein>
    <recommendedName>
        <fullName evidence="4">Extracellular solute-binding protein, family 3</fullName>
    </recommendedName>
</protein>
<dbReference type="AlphaFoldDB" id="A0A1G7AEC8"/>
<accession>A0A1G7AEC8</accession>
<evidence type="ECO:0000313" key="2">
    <source>
        <dbReference type="EMBL" id="SDE12375.1"/>
    </source>
</evidence>
<evidence type="ECO:0000256" key="1">
    <source>
        <dbReference type="SAM" id="SignalP"/>
    </source>
</evidence>
<evidence type="ECO:0008006" key="4">
    <source>
        <dbReference type="Google" id="ProtNLM"/>
    </source>
</evidence>